<feature type="binding site" evidence="3">
    <location>
        <position position="299"/>
    </location>
    <ligand>
        <name>substrate</name>
    </ligand>
</feature>
<dbReference type="GO" id="GO:0008652">
    <property type="term" value="P:amino acid biosynthetic process"/>
    <property type="evidence" value="ECO:0007669"/>
    <property type="project" value="UniProtKB-KW"/>
</dbReference>
<keyword evidence="6" id="KW-1185">Reference proteome</keyword>
<evidence type="ECO:0000313" key="5">
    <source>
        <dbReference type="EMBL" id="SMB93017.1"/>
    </source>
</evidence>
<evidence type="ECO:0000256" key="1">
    <source>
        <dbReference type="ARBA" id="ARBA00004871"/>
    </source>
</evidence>
<dbReference type="InterPro" id="IPR022893">
    <property type="entry name" value="Shikimate_DH_fam"/>
</dbReference>
<dbReference type="GO" id="GO:0000287">
    <property type="term" value="F:magnesium ion binding"/>
    <property type="evidence" value="ECO:0007669"/>
    <property type="project" value="UniProtKB-UniRule"/>
</dbReference>
<dbReference type="Gene3D" id="3.40.50.720">
    <property type="entry name" value="NAD(P)-binding Rossmann-like Domain"/>
    <property type="match status" value="1"/>
</dbReference>
<comment type="pathway">
    <text evidence="3">Metabolic intermediate biosynthesis; chorismate biosynthesis; chorismate from D-erythrose 4-phosphate and phosphoenolpyruvate: step 5/7.</text>
</comment>
<dbReference type="GO" id="GO:0004765">
    <property type="term" value="F:shikimate kinase activity"/>
    <property type="evidence" value="ECO:0007669"/>
    <property type="project" value="UniProtKB-UniRule"/>
</dbReference>
<dbReference type="PRINTS" id="PR01100">
    <property type="entry name" value="SHIKIMTKNASE"/>
</dbReference>
<dbReference type="HAMAP" id="MF_00109">
    <property type="entry name" value="Shikimate_kinase"/>
    <property type="match status" value="1"/>
</dbReference>
<comment type="subunit">
    <text evidence="3">Monomer.</text>
</comment>
<evidence type="ECO:0000313" key="6">
    <source>
        <dbReference type="Proteomes" id="UP000192368"/>
    </source>
</evidence>
<keyword evidence="3" id="KW-0547">Nucleotide-binding</keyword>
<keyword evidence="3" id="KW-0808">Transferase</keyword>
<feature type="binding site" evidence="3">
    <location>
        <position position="275"/>
    </location>
    <ligand>
        <name>substrate</name>
    </ligand>
</feature>
<feature type="domain" description="Shikimate dehydrogenase substrate binding N-terminal" evidence="4">
    <location>
        <begin position="5"/>
        <end position="78"/>
    </location>
</feature>
<dbReference type="Pfam" id="PF08501">
    <property type="entry name" value="Shikimate_dh_N"/>
    <property type="match status" value="1"/>
</dbReference>
<dbReference type="PANTHER" id="PTHR21089">
    <property type="entry name" value="SHIKIMATE DEHYDROGENASE"/>
    <property type="match status" value="1"/>
</dbReference>
<dbReference type="GO" id="GO:0050661">
    <property type="term" value="F:NADP binding"/>
    <property type="evidence" value="ECO:0007669"/>
    <property type="project" value="TreeGrafter"/>
</dbReference>
<dbReference type="InterPro" id="IPR031322">
    <property type="entry name" value="Shikimate/glucono_kinase"/>
</dbReference>
<dbReference type="STRING" id="573058.SAMN00017477_2007"/>
<accession>A0A1W1VI25</accession>
<keyword evidence="3" id="KW-0028">Amino-acid biosynthesis</keyword>
<dbReference type="SUPFAM" id="SSF51735">
    <property type="entry name" value="NAD(P)-binding Rossmann-fold domains"/>
    <property type="match status" value="1"/>
</dbReference>
<dbReference type="InterPro" id="IPR027417">
    <property type="entry name" value="P-loop_NTPase"/>
</dbReference>
<dbReference type="GO" id="GO:0009073">
    <property type="term" value="P:aromatic amino acid family biosynthetic process"/>
    <property type="evidence" value="ECO:0007669"/>
    <property type="project" value="UniProtKB-KW"/>
</dbReference>
<dbReference type="SUPFAM" id="SSF52540">
    <property type="entry name" value="P-loop containing nucleoside triphosphate hydrolases"/>
    <property type="match status" value="1"/>
</dbReference>
<organism evidence="5 6">
    <name type="scientific">Peptoniphilus asaccharolyticus DSM 20463</name>
    <dbReference type="NCBI Taxonomy" id="573058"/>
    <lineage>
        <taxon>Bacteria</taxon>
        <taxon>Bacillati</taxon>
        <taxon>Bacillota</taxon>
        <taxon>Tissierellia</taxon>
        <taxon>Tissierellales</taxon>
        <taxon>Peptoniphilaceae</taxon>
        <taxon>Peptoniphilus</taxon>
    </lineage>
</organism>
<protein>
    <recommendedName>
        <fullName evidence="3">Shikimate kinase</fullName>
        <shortName evidence="3">SK</shortName>
        <ecNumber evidence="3">2.7.1.71</ecNumber>
    </recommendedName>
</protein>
<name>A0A1W1VI25_PEPAS</name>
<dbReference type="Gene3D" id="3.40.50.300">
    <property type="entry name" value="P-loop containing nucleotide triphosphate hydrolases"/>
    <property type="match status" value="1"/>
</dbReference>
<feature type="binding site" evidence="3">
    <location>
        <position position="321"/>
    </location>
    <ligand>
        <name>substrate</name>
    </ligand>
</feature>
<dbReference type="AlphaFoldDB" id="A0A1W1VI25"/>
<dbReference type="GO" id="GO:0005829">
    <property type="term" value="C:cytosol"/>
    <property type="evidence" value="ECO:0007669"/>
    <property type="project" value="TreeGrafter"/>
</dbReference>
<comment type="subcellular location">
    <subcellularLocation>
        <location evidence="3">Cytoplasm</location>
    </subcellularLocation>
</comment>
<dbReference type="Pfam" id="PF01202">
    <property type="entry name" value="SKI"/>
    <property type="match status" value="1"/>
</dbReference>
<comment type="catalytic activity">
    <reaction evidence="3">
        <text>shikimate + ATP = 3-phosphoshikimate + ADP + H(+)</text>
        <dbReference type="Rhea" id="RHEA:13121"/>
        <dbReference type="ChEBI" id="CHEBI:15378"/>
        <dbReference type="ChEBI" id="CHEBI:30616"/>
        <dbReference type="ChEBI" id="CHEBI:36208"/>
        <dbReference type="ChEBI" id="CHEBI:145989"/>
        <dbReference type="ChEBI" id="CHEBI:456216"/>
        <dbReference type="EC" id="2.7.1.71"/>
    </reaction>
</comment>
<dbReference type="InterPro" id="IPR000623">
    <property type="entry name" value="Shikimate_kinase/TSH1"/>
</dbReference>
<dbReference type="GO" id="GO:0019632">
    <property type="term" value="P:shikimate metabolic process"/>
    <property type="evidence" value="ECO:0007669"/>
    <property type="project" value="TreeGrafter"/>
</dbReference>
<dbReference type="InterPro" id="IPR046346">
    <property type="entry name" value="Aminoacid_DH-like_N_sf"/>
</dbReference>
<feature type="binding site" evidence="3">
    <location>
        <begin position="253"/>
        <end position="258"/>
    </location>
    <ligand>
        <name>ATP</name>
        <dbReference type="ChEBI" id="CHEBI:30616"/>
    </ligand>
</feature>
<keyword evidence="3" id="KW-0418">Kinase</keyword>
<comment type="caution">
    <text evidence="3">Lacks conserved residue(s) required for the propagation of feature annotation.</text>
</comment>
<evidence type="ECO:0000256" key="2">
    <source>
        <dbReference type="ARBA" id="ARBA00023141"/>
    </source>
</evidence>
<proteinExistence type="inferred from homology"/>
<dbReference type="SUPFAM" id="SSF53223">
    <property type="entry name" value="Aminoacid dehydrogenase-like, N-terminal domain"/>
    <property type="match status" value="1"/>
</dbReference>
<dbReference type="EC" id="2.7.1.71" evidence="3"/>
<dbReference type="InterPro" id="IPR013708">
    <property type="entry name" value="Shikimate_DH-bd_N"/>
</dbReference>
<dbReference type="EMBL" id="FWWR01000017">
    <property type="protein sequence ID" value="SMB93017.1"/>
    <property type="molecule type" value="Genomic_DNA"/>
</dbReference>
<feature type="binding site" evidence="3">
    <location>
        <position position="257"/>
    </location>
    <ligand>
        <name>Mg(2+)</name>
        <dbReference type="ChEBI" id="CHEBI:18420"/>
    </ligand>
</feature>
<comment type="pathway">
    <text evidence="1">Metabolic intermediate biosynthesis; chorismate biosynthesis; chorismate from D-erythrose 4-phosphate and phosphoenolpyruvate: step 4/7.</text>
</comment>
<dbReference type="GO" id="GO:0004764">
    <property type="term" value="F:shikimate 3-dehydrogenase (NADP+) activity"/>
    <property type="evidence" value="ECO:0007669"/>
    <property type="project" value="InterPro"/>
</dbReference>
<dbReference type="CDD" id="cd00464">
    <property type="entry name" value="SK"/>
    <property type="match status" value="1"/>
</dbReference>
<dbReference type="UniPathway" id="UPA00053">
    <property type="reaction ID" value="UER00088"/>
</dbReference>
<dbReference type="InterPro" id="IPR036291">
    <property type="entry name" value="NAD(P)-bd_dom_sf"/>
</dbReference>
<comment type="function">
    <text evidence="3">Catalyzes the specific phosphorylation of the 3-hydroxyl group of shikimic acid using ATP as a cosubstrate.</text>
</comment>
<evidence type="ECO:0000259" key="4">
    <source>
        <dbReference type="Pfam" id="PF08501"/>
    </source>
</evidence>
<sequence>MGYGLLGEKLGHSFSKDIHKLIGGYEYELYEKNIEEIPSFLESGIDGFNVTIPYKIEIMKYLDEVGDNAKKIGCVNTVVNRNGKWIGENTDYFGFEYTLESLGEDISSAIILGDGATSKTVATVLSDKQIKFHKLSRKTHPYYLQIDEFLDVDLVVNTTPVGMYPNNGESLISLKKFKNLKAVVDVVYNPIITPILFEARELNIPNSNGLLMLVAQAVKAAEIFTGMSEVEKIDSIRTEIMKNRNLILIGMPDSGKSSVGPKIAERLGREFVDLDSEIEEFAQKSIPEIFSEDGEDVFRSIETKICKKFGKLNGLVISTGGGVVTKRENYRPLKQNGKIYLLKRELKDLNLSNRPLSKEYGTAEELWNKRREQYLEFADKIVVNTDIEKSVEEIVGDFYGNIGN</sequence>
<feature type="binding site" evidence="3">
    <location>
        <position position="354"/>
    </location>
    <ligand>
        <name>ATP</name>
        <dbReference type="ChEBI" id="CHEBI:30616"/>
    </ligand>
</feature>
<dbReference type="PANTHER" id="PTHR21089:SF1">
    <property type="entry name" value="BIFUNCTIONAL 3-DEHYDROQUINATE DEHYDRATASE_SHIKIMATE DEHYDROGENASE, CHLOROPLASTIC"/>
    <property type="match status" value="1"/>
</dbReference>
<keyword evidence="2 3" id="KW-0057">Aromatic amino acid biosynthesis</keyword>
<dbReference type="Proteomes" id="UP000192368">
    <property type="component" value="Unassembled WGS sequence"/>
</dbReference>
<dbReference type="Gene3D" id="3.40.50.10860">
    <property type="entry name" value="Leucine Dehydrogenase, chain A, domain 1"/>
    <property type="match status" value="1"/>
</dbReference>
<dbReference type="CDD" id="cd01065">
    <property type="entry name" value="NAD_bind_Shikimate_DH"/>
    <property type="match status" value="1"/>
</dbReference>
<keyword evidence="3" id="KW-0460">Magnesium</keyword>
<comment type="cofactor">
    <cofactor evidence="3">
        <name>Mg(2+)</name>
        <dbReference type="ChEBI" id="CHEBI:18420"/>
    </cofactor>
    <text evidence="3">Binds 1 Mg(2+) ion per subunit.</text>
</comment>
<dbReference type="GO" id="GO:0009423">
    <property type="term" value="P:chorismate biosynthetic process"/>
    <property type="evidence" value="ECO:0007669"/>
    <property type="project" value="UniProtKB-UniRule"/>
</dbReference>
<keyword evidence="3" id="KW-0479">Metal-binding</keyword>
<keyword evidence="3" id="KW-0067">ATP-binding</keyword>
<comment type="similarity">
    <text evidence="3">Belongs to the shikimate kinase family.</text>
</comment>
<evidence type="ECO:0000256" key="3">
    <source>
        <dbReference type="HAMAP-Rule" id="MF_00109"/>
    </source>
</evidence>
<feature type="binding site" evidence="3">
    <location>
        <position position="370"/>
    </location>
    <ligand>
        <name>substrate</name>
    </ligand>
</feature>
<reference evidence="6" key="1">
    <citation type="submission" date="2017-04" db="EMBL/GenBank/DDBJ databases">
        <authorList>
            <person name="Varghese N."/>
            <person name="Submissions S."/>
        </authorList>
    </citation>
    <scope>NUCLEOTIDE SEQUENCE [LARGE SCALE GENOMIC DNA]</scope>
    <source>
        <strain evidence="6">DSM 20463</strain>
    </source>
</reference>
<dbReference type="GO" id="GO:0005524">
    <property type="term" value="F:ATP binding"/>
    <property type="evidence" value="ECO:0007669"/>
    <property type="project" value="UniProtKB-UniRule"/>
</dbReference>
<keyword evidence="3" id="KW-0963">Cytoplasm</keyword>
<dbReference type="OrthoDB" id="9792692at2"/>
<dbReference type="RefSeq" id="WP_084231519.1">
    <property type="nucleotide sequence ID" value="NZ_FWWR01000017.1"/>
</dbReference>
<gene>
    <name evidence="3" type="primary">aroK</name>
    <name evidence="5" type="ORF">SAMN00017477_2007</name>
</gene>